<evidence type="ECO:0000256" key="4">
    <source>
        <dbReference type="ARBA" id="ARBA00012780"/>
    </source>
</evidence>
<sequence length="616" mass="64359">MMAKGASNCLILSLLFLPFICTSGTLVGFSYHARGKSASCSASRTISFLLRNKVSPFQIRLFVSDHTDLSTLSNSCVSVDLHLNESLVENLRSSNSSAISWLKNHLLAVLPHVDIESVVVTRINNDFGGQNELVKLLSALKSIHSLLSSFNLHKEVKVSAAFSLSFLQKMNSTTYQSDLHRIFGFIKQTGSFVIVEAIIIDGELSMGDQFIQSVIEAASLGASTLPCNNVPILLTIKSPAVPSAAQVAEFTAKVENSLENNIQITPRIAALYAEVSATEDFVQKELEWEEEQIFLSSRRELLSSVKKIAHDIINPPPTTFPTAPTSTTPVSFPPNNPTPTVVTVPPTNPVTLTPTNPADTPTPIPTTTPVTVPSTNPNNPAVPITNPVTTPAPIIVPGAGPQPVTNPVTTYPAPAGGVPVSTPVTNPAAPPATTNAPAIPGQSWCVARTGALETSLQSALDYACGIGGADCSQIQQGANCYSPNTLQNHASFAFNSYYQKNPGPTSCDFGGTATIVNTNPSSGSCIYPSSASQSTSTATPATTAPTSGAGIPGSITPPSVLNSSNPGSATTTVFGSDTPPSVNTSTSMSAGLQPFISSIILVTSLVAGVIFLEPCI</sequence>
<feature type="compositionally biased region" description="Low complexity" evidence="15">
    <location>
        <begin position="320"/>
        <end position="330"/>
    </location>
</feature>
<dbReference type="Pfam" id="PF07983">
    <property type="entry name" value="X8"/>
    <property type="match status" value="1"/>
</dbReference>
<dbReference type="InterPro" id="IPR044788">
    <property type="entry name" value="X8_dom_prot"/>
</dbReference>
<dbReference type="GO" id="GO:0009506">
    <property type="term" value="C:plasmodesma"/>
    <property type="evidence" value="ECO:0007669"/>
    <property type="project" value="UniProtKB-ARBA"/>
</dbReference>
<feature type="compositionally biased region" description="Low complexity" evidence="15">
    <location>
        <begin position="338"/>
        <end position="348"/>
    </location>
</feature>
<evidence type="ECO:0000256" key="14">
    <source>
        <dbReference type="RuleBase" id="RU004335"/>
    </source>
</evidence>
<dbReference type="GO" id="GO:0005886">
    <property type="term" value="C:plasma membrane"/>
    <property type="evidence" value="ECO:0007669"/>
    <property type="project" value="UniProtKB-SubCell"/>
</dbReference>
<dbReference type="Gene3D" id="1.20.58.1040">
    <property type="match status" value="1"/>
</dbReference>
<dbReference type="RefSeq" id="XP_022719608.1">
    <property type="nucleotide sequence ID" value="XM_022863873.1"/>
</dbReference>
<dbReference type="AlphaFoldDB" id="A0A6P5WUU7"/>
<evidence type="ECO:0000256" key="3">
    <source>
        <dbReference type="ARBA" id="ARBA00008773"/>
    </source>
</evidence>
<keyword evidence="7 17" id="KW-0732">Signal</keyword>
<evidence type="ECO:0000259" key="18">
    <source>
        <dbReference type="SMART" id="SM00768"/>
    </source>
</evidence>
<feature type="transmembrane region" description="Helical" evidence="16">
    <location>
        <begin position="592"/>
        <end position="612"/>
    </location>
</feature>
<evidence type="ECO:0000313" key="20">
    <source>
        <dbReference type="RefSeq" id="XP_022719608.1"/>
    </source>
</evidence>
<comment type="subcellular location">
    <subcellularLocation>
        <location evidence="2">Cell membrane</location>
        <topology evidence="2">Lipid-anchor</topology>
        <topology evidence="2">GPI-anchor</topology>
    </subcellularLocation>
</comment>
<evidence type="ECO:0000256" key="17">
    <source>
        <dbReference type="SAM" id="SignalP"/>
    </source>
</evidence>
<dbReference type="OrthoDB" id="417697at2759"/>
<keyword evidence="10" id="KW-1015">Disulfide bond</keyword>
<feature type="region of interest" description="Disordered" evidence="15">
    <location>
        <begin position="316"/>
        <end position="348"/>
    </location>
</feature>
<dbReference type="KEGG" id="dzi:111277421"/>
<keyword evidence="6" id="KW-0336">GPI-anchor</keyword>
<evidence type="ECO:0000313" key="19">
    <source>
        <dbReference type="Proteomes" id="UP000515121"/>
    </source>
</evidence>
<evidence type="ECO:0000256" key="6">
    <source>
        <dbReference type="ARBA" id="ARBA00022622"/>
    </source>
</evidence>
<keyword evidence="11" id="KW-0325">Glycoprotein</keyword>
<dbReference type="InterPro" id="IPR012946">
    <property type="entry name" value="X8"/>
</dbReference>
<reference evidence="20" key="1">
    <citation type="submission" date="2025-08" db="UniProtKB">
        <authorList>
            <consortium name="RefSeq"/>
        </authorList>
    </citation>
    <scope>IDENTIFICATION</scope>
    <source>
        <tissue evidence="20">Fruit stalk</tissue>
    </source>
</reference>
<dbReference type="GO" id="GO:0005975">
    <property type="term" value="P:carbohydrate metabolic process"/>
    <property type="evidence" value="ECO:0007669"/>
    <property type="project" value="InterPro"/>
</dbReference>
<keyword evidence="12" id="KW-0449">Lipoprotein</keyword>
<keyword evidence="16" id="KW-0812">Transmembrane</keyword>
<proteinExistence type="inferred from homology"/>
<evidence type="ECO:0000256" key="9">
    <source>
        <dbReference type="ARBA" id="ARBA00023136"/>
    </source>
</evidence>
<feature type="signal peptide" evidence="17">
    <location>
        <begin position="1"/>
        <end position="24"/>
    </location>
</feature>
<dbReference type="GO" id="GO:0042973">
    <property type="term" value="F:glucan endo-1,3-beta-D-glucosidase activity"/>
    <property type="evidence" value="ECO:0007669"/>
    <property type="project" value="UniProtKB-EC"/>
</dbReference>
<keyword evidence="19" id="KW-1185">Reference proteome</keyword>
<accession>A0A6P5WUU7</accession>
<evidence type="ECO:0000256" key="13">
    <source>
        <dbReference type="ARBA" id="ARBA00023295"/>
    </source>
</evidence>
<dbReference type="PANTHER" id="PTHR31044:SF120">
    <property type="entry name" value="CARBOHYDRATE-BINDING X8 DOMAIN SUPERFAMILY PROTEIN"/>
    <property type="match status" value="1"/>
</dbReference>
<comment type="similarity">
    <text evidence="3 14">Belongs to the glycosyl hydrolase 17 family.</text>
</comment>
<evidence type="ECO:0000256" key="11">
    <source>
        <dbReference type="ARBA" id="ARBA00023180"/>
    </source>
</evidence>
<gene>
    <name evidence="20" type="primary">LOC111277421</name>
</gene>
<dbReference type="EC" id="3.2.1.39" evidence="4"/>
<feature type="compositionally biased region" description="Polar residues" evidence="15">
    <location>
        <begin position="556"/>
        <end position="585"/>
    </location>
</feature>
<dbReference type="GeneID" id="111277421"/>
<name>A0A6P5WUU7_DURZI</name>
<keyword evidence="9 16" id="KW-0472">Membrane</keyword>
<evidence type="ECO:0000256" key="5">
    <source>
        <dbReference type="ARBA" id="ARBA00022475"/>
    </source>
</evidence>
<dbReference type="PANTHER" id="PTHR31044">
    <property type="entry name" value="BETA-1,3 GLUCANASE"/>
    <property type="match status" value="1"/>
</dbReference>
<evidence type="ECO:0000256" key="12">
    <source>
        <dbReference type="ARBA" id="ARBA00023288"/>
    </source>
</evidence>
<dbReference type="SMART" id="SM00768">
    <property type="entry name" value="X8"/>
    <property type="match status" value="1"/>
</dbReference>
<evidence type="ECO:0000256" key="7">
    <source>
        <dbReference type="ARBA" id="ARBA00022729"/>
    </source>
</evidence>
<dbReference type="InterPro" id="IPR000490">
    <property type="entry name" value="Glyco_hydro_17"/>
</dbReference>
<dbReference type="Pfam" id="PF00332">
    <property type="entry name" value="Glyco_hydro_17"/>
    <property type="match status" value="1"/>
</dbReference>
<evidence type="ECO:0000256" key="15">
    <source>
        <dbReference type="SAM" id="MobiDB-lite"/>
    </source>
</evidence>
<evidence type="ECO:0000256" key="1">
    <source>
        <dbReference type="ARBA" id="ARBA00000382"/>
    </source>
</evidence>
<keyword evidence="13" id="KW-0326">Glycosidase</keyword>
<evidence type="ECO:0000256" key="2">
    <source>
        <dbReference type="ARBA" id="ARBA00004609"/>
    </source>
</evidence>
<protein>
    <recommendedName>
        <fullName evidence="4">glucan endo-1,3-beta-D-glucosidase</fullName>
        <ecNumber evidence="4">3.2.1.39</ecNumber>
    </recommendedName>
</protein>
<keyword evidence="5" id="KW-1003">Cell membrane</keyword>
<dbReference type="FunFam" id="1.20.58.1040:FF:000001">
    <property type="entry name" value="Glucan endo-1,3-beta-glucosidase 4"/>
    <property type="match status" value="1"/>
</dbReference>
<dbReference type="GO" id="GO:0098552">
    <property type="term" value="C:side of membrane"/>
    <property type="evidence" value="ECO:0007669"/>
    <property type="project" value="UniProtKB-KW"/>
</dbReference>
<evidence type="ECO:0000256" key="16">
    <source>
        <dbReference type="SAM" id="Phobius"/>
    </source>
</evidence>
<dbReference type="Proteomes" id="UP000515121">
    <property type="component" value="Unplaced"/>
</dbReference>
<keyword evidence="16" id="KW-1133">Transmembrane helix</keyword>
<comment type="catalytic activity">
    <reaction evidence="1">
        <text>Hydrolysis of (1-&gt;3)-beta-D-glucosidic linkages in (1-&gt;3)-beta-D-glucans.</text>
        <dbReference type="EC" id="3.2.1.39"/>
    </reaction>
</comment>
<evidence type="ECO:0000256" key="8">
    <source>
        <dbReference type="ARBA" id="ARBA00022801"/>
    </source>
</evidence>
<feature type="compositionally biased region" description="Low complexity" evidence="15">
    <location>
        <begin position="536"/>
        <end position="547"/>
    </location>
</feature>
<dbReference type="Gene3D" id="3.20.20.80">
    <property type="entry name" value="Glycosidases"/>
    <property type="match status" value="1"/>
</dbReference>
<organism evidence="19 20">
    <name type="scientific">Durio zibethinus</name>
    <name type="common">Durian</name>
    <dbReference type="NCBI Taxonomy" id="66656"/>
    <lineage>
        <taxon>Eukaryota</taxon>
        <taxon>Viridiplantae</taxon>
        <taxon>Streptophyta</taxon>
        <taxon>Embryophyta</taxon>
        <taxon>Tracheophyta</taxon>
        <taxon>Spermatophyta</taxon>
        <taxon>Magnoliopsida</taxon>
        <taxon>eudicotyledons</taxon>
        <taxon>Gunneridae</taxon>
        <taxon>Pentapetalae</taxon>
        <taxon>rosids</taxon>
        <taxon>malvids</taxon>
        <taxon>Malvales</taxon>
        <taxon>Malvaceae</taxon>
        <taxon>Helicteroideae</taxon>
        <taxon>Durio</taxon>
    </lineage>
</organism>
<feature type="domain" description="X8" evidence="18">
    <location>
        <begin position="443"/>
        <end position="527"/>
    </location>
</feature>
<feature type="region of interest" description="Disordered" evidence="15">
    <location>
        <begin position="536"/>
        <end position="585"/>
    </location>
</feature>
<feature type="chain" id="PRO_5027610401" description="glucan endo-1,3-beta-D-glucosidase" evidence="17">
    <location>
        <begin position="25"/>
        <end position="616"/>
    </location>
</feature>
<evidence type="ECO:0000256" key="10">
    <source>
        <dbReference type="ARBA" id="ARBA00023157"/>
    </source>
</evidence>
<keyword evidence="8" id="KW-0378">Hydrolase</keyword>